<dbReference type="InterPro" id="IPR000182">
    <property type="entry name" value="GNAT_dom"/>
</dbReference>
<proteinExistence type="predicted"/>
<protein>
    <submittedName>
        <fullName evidence="2">GNAT family N-acetyltransferase</fullName>
    </submittedName>
</protein>
<feature type="domain" description="N-acetyltransferase" evidence="1">
    <location>
        <begin position="9"/>
        <end position="171"/>
    </location>
</feature>
<evidence type="ECO:0000259" key="1">
    <source>
        <dbReference type="PROSITE" id="PS51186"/>
    </source>
</evidence>
<evidence type="ECO:0000313" key="2">
    <source>
        <dbReference type="EMBL" id="OOP67014.1"/>
    </source>
</evidence>
<dbReference type="Proteomes" id="UP000189761">
    <property type="component" value="Unassembled WGS sequence"/>
</dbReference>
<dbReference type="PANTHER" id="PTHR43415:SF5">
    <property type="entry name" value="ACETYLTRANSFERASE"/>
    <property type="match status" value="1"/>
</dbReference>
<reference evidence="2 3" key="1">
    <citation type="submission" date="2017-01" db="EMBL/GenBank/DDBJ databases">
        <title>Draft genome sequence of Bacillus oleronius.</title>
        <authorList>
            <person name="Allam M."/>
        </authorList>
    </citation>
    <scope>NUCLEOTIDE SEQUENCE [LARGE SCALE GENOMIC DNA]</scope>
    <source>
        <strain evidence="2 3">DSM 9356</strain>
    </source>
</reference>
<dbReference type="GO" id="GO:0016747">
    <property type="term" value="F:acyltransferase activity, transferring groups other than amino-acyl groups"/>
    <property type="evidence" value="ECO:0007669"/>
    <property type="project" value="InterPro"/>
</dbReference>
<comment type="caution">
    <text evidence="2">The sequence shown here is derived from an EMBL/GenBank/DDBJ whole genome shotgun (WGS) entry which is preliminary data.</text>
</comment>
<dbReference type="InterPro" id="IPR016181">
    <property type="entry name" value="Acyl_CoA_acyltransferase"/>
</dbReference>
<dbReference type="RefSeq" id="WP_235849744.1">
    <property type="nucleotide sequence ID" value="NZ_CP065424.1"/>
</dbReference>
<gene>
    <name evidence="2" type="ORF">BWZ43_17945</name>
</gene>
<accession>A0A8E2LEC7</accession>
<dbReference type="PANTHER" id="PTHR43415">
    <property type="entry name" value="SPERMIDINE N(1)-ACETYLTRANSFERASE"/>
    <property type="match status" value="1"/>
</dbReference>
<dbReference type="EMBL" id="MTLA01000240">
    <property type="protein sequence ID" value="OOP67014.1"/>
    <property type="molecule type" value="Genomic_DNA"/>
</dbReference>
<dbReference type="CDD" id="cd04301">
    <property type="entry name" value="NAT_SF"/>
    <property type="match status" value="1"/>
</dbReference>
<evidence type="ECO:0000313" key="3">
    <source>
        <dbReference type="Proteomes" id="UP000189761"/>
    </source>
</evidence>
<name>A0A8E2LEC7_9BACI</name>
<keyword evidence="2" id="KW-0808">Transferase</keyword>
<keyword evidence="3" id="KW-1185">Reference proteome</keyword>
<dbReference type="PROSITE" id="PS51186">
    <property type="entry name" value="GNAT"/>
    <property type="match status" value="1"/>
</dbReference>
<dbReference type="Pfam" id="PF13302">
    <property type="entry name" value="Acetyltransf_3"/>
    <property type="match status" value="1"/>
</dbReference>
<dbReference type="AlphaFoldDB" id="A0A8E2LEC7"/>
<sequence length="190" mass="22164">MDLLTGEHVKLTALHESDLETILTWFDDTEFSHLFDAMPATPRSKSQLTKWFEEFSDSNTQYLFAIRNLHTSALVGYIELDGILWNNRVCWIAIAIGGKDLRGKGYGYESMKLALDFAFYELNLDRVQLTVFDYNVPALSLYKKLGFQQEGIYREFLQRHGKTYDMLLFGLLKREWKTRTEINENLAKKS</sequence>
<organism evidence="2 3">
    <name type="scientific">Heyndrickxia oleronia</name>
    <dbReference type="NCBI Taxonomy" id="38875"/>
    <lineage>
        <taxon>Bacteria</taxon>
        <taxon>Bacillati</taxon>
        <taxon>Bacillota</taxon>
        <taxon>Bacilli</taxon>
        <taxon>Bacillales</taxon>
        <taxon>Bacillaceae</taxon>
        <taxon>Heyndrickxia</taxon>
    </lineage>
</organism>
<dbReference type="SUPFAM" id="SSF55729">
    <property type="entry name" value="Acyl-CoA N-acyltransferases (Nat)"/>
    <property type="match status" value="1"/>
</dbReference>
<dbReference type="Gene3D" id="3.40.630.30">
    <property type="match status" value="1"/>
</dbReference>